<dbReference type="CDD" id="cd00429">
    <property type="entry name" value="RPE"/>
    <property type="match status" value="1"/>
</dbReference>
<protein>
    <recommendedName>
        <fullName evidence="5">Ribulose-phosphate 3-epimerase</fullName>
    </recommendedName>
</protein>
<dbReference type="GO" id="GO:0016857">
    <property type="term" value="F:racemase and epimerase activity, acting on carbohydrates and derivatives"/>
    <property type="evidence" value="ECO:0007669"/>
    <property type="project" value="InterPro"/>
</dbReference>
<dbReference type="InterPro" id="IPR011060">
    <property type="entry name" value="RibuloseP-bd_barrel"/>
</dbReference>
<dbReference type="Pfam" id="PF00834">
    <property type="entry name" value="Ribul_P_3_epim"/>
    <property type="match status" value="1"/>
</dbReference>
<dbReference type="EMBL" id="PFKZ01000100">
    <property type="protein sequence ID" value="PIY59277.1"/>
    <property type="molecule type" value="Genomic_DNA"/>
</dbReference>
<gene>
    <name evidence="3" type="ORF">COY96_02690</name>
</gene>
<keyword evidence="2" id="KW-0413">Isomerase</keyword>
<evidence type="ECO:0000313" key="4">
    <source>
        <dbReference type="Proteomes" id="UP000230363"/>
    </source>
</evidence>
<dbReference type="GO" id="GO:0005975">
    <property type="term" value="P:carbohydrate metabolic process"/>
    <property type="evidence" value="ECO:0007669"/>
    <property type="project" value="InterPro"/>
</dbReference>
<evidence type="ECO:0008006" key="5">
    <source>
        <dbReference type="Google" id="ProtNLM"/>
    </source>
</evidence>
<dbReference type="PANTHER" id="PTHR11749">
    <property type="entry name" value="RIBULOSE-5-PHOSPHATE-3-EPIMERASE"/>
    <property type="match status" value="1"/>
</dbReference>
<evidence type="ECO:0000256" key="2">
    <source>
        <dbReference type="ARBA" id="ARBA00023235"/>
    </source>
</evidence>
<dbReference type="InterPro" id="IPR013785">
    <property type="entry name" value="Aldolase_TIM"/>
</dbReference>
<sequence length="373" mass="42541">MLIIPTINCGDFACVAEKLKKAGEFFSGLPAEALTKEGWVQIDIADGKFTSHSTWNQPKDLEKLKIENLKLKINPEVHLMVENPLAVIDDWIKAGAKRIIIHIETLELKSLKIEKLKNYASDCEIGLAINPETPIEDLIPFLSATIDSSKSFMQILAVNPGLSGQKFQPQVLDKIKFLKKNFPDVIIEVDGGINLETARLCQEAGADILAVGSYIWESEKPQKAYEDLQIATNVGQIDTNRELLYKELSYKLQGVFYNVRNKYGMYHKEKIYHNALKEEFQNNQISYISEPRIDIFSVTSGKKLGSYVPDFIVDSIIIELKTSPFTIKDMEMQLIEYLKSSKYELAYLVNFGEKYFKPKRYIHTKDRKNIISD</sequence>
<dbReference type="InterPro" id="IPR026350">
    <property type="entry name" value="GxxExxY"/>
</dbReference>
<dbReference type="AlphaFoldDB" id="A0A2M7Q765"/>
<comment type="caution">
    <text evidence="3">The sequence shown here is derived from an EMBL/GenBank/DDBJ whole genome shotgun (WGS) entry which is preliminary data.</text>
</comment>
<accession>A0A2M7Q765</accession>
<dbReference type="InterPro" id="IPR000056">
    <property type="entry name" value="Ribul_P_3_epim-like"/>
</dbReference>
<reference evidence="4" key="1">
    <citation type="submission" date="2017-09" db="EMBL/GenBank/DDBJ databases">
        <title>Depth-based differentiation of microbial function through sediment-hosted aquifers and enrichment of novel symbionts in the deep terrestrial subsurface.</title>
        <authorList>
            <person name="Probst A.J."/>
            <person name="Ladd B."/>
            <person name="Jarett J.K."/>
            <person name="Geller-Mcgrath D.E."/>
            <person name="Sieber C.M.K."/>
            <person name="Emerson J.B."/>
            <person name="Anantharaman K."/>
            <person name="Thomas B.C."/>
            <person name="Malmstrom R."/>
            <person name="Stieglmeier M."/>
            <person name="Klingl A."/>
            <person name="Woyke T."/>
            <person name="Ryan C.M."/>
            <person name="Banfield J.F."/>
        </authorList>
    </citation>
    <scope>NUCLEOTIDE SEQUENCE [LARGE SCALE GENOMIC DNA]</scope>
</reference>
<dbReference type="Gene3D" id="3.20.20.70">
    <property type="entry name" value="Aldolase class I"/>
    <property type="match status" value="1"/>
</dbReference>
<dbReference type="SUPFAM" id="SSF51366">
    <property type="entry name" value="Ribulose-phoshate binding barrel"/>
    <property type="match status" value="1"/>
</dbReference>
<keyword evidence="1" id="KW-0479">Metal-binding</keyword>
<dbReference type="GO" id="GO:0046872">
    <property type="term" value="F:metal ion binding"/>
    <property type="evidence" value="ECO:0007669"/>
    <property type="project" value="UniProtKB-KW"/>
</dbReference>
<dbReference type="Proteomes" id="UP000230363">
    <property type="component" value="Unassembled WGS sequence"/>
</dbReference>
<name>A0A2M7Q765_9BACT</name>
<organism evidence="3 4">
    <name type="scientific">Candidatus Wolfebacteria bacterium CG_4_10_14_0_8_um_filter_37_11</name>
    <dbReference type="NCBI Taxonomy" id="1975062"/>
    <lineage>
        <taxon>Bacteria</taxon>
        <taxon>Candidatus Wolfeibacteriota</taxon>
    </lineage>
</organism>
<dbReference type="Pfam" id="PF13366">
    <property type="entry name" value="PDDEXK_3"/>
    <property type="match status" value="1"/>
</dbReference>
<evidence type="ECO:0000313" key="3">
    <source>
        <dbReference type="EMBL" id="PIY59277.1"/>
    </source>
</evidence>
<evidence type="ECO:0000256" key="1">
    <source>
        <dbReference type="ARBA" id="ARBA00022723"/>
    </source>
</evidence>
<proteinExistence type="predicted"/>
<dbReference type="NCBIfam" id="TIGR04256">
    <property type="entry name" value="GxxExxY"/>
    <property type="match status" value="1"/>
</dbReference>